<keyword evidence="2" id="KW-1185">Reference proteome</keyword>
<name>A0A0D0D3K6_9AGAM</name>
<gene>
    <name evidence="1" type="ORF">PAXRUDRAFT_175498</name>
</gene>
<dbReference type="Proteomes" id="UP000054538">
    <property type="component" value="Unassembled WGS sequence"/>
</dbReference>
<evidence type="ECO:0000313" key="2">
    <source>
        <dbReference type="Proteomes" id="UP000054538"/>
    </source>
</evidence>
<dbReference type="OrthoDB" id="3259298at2759"/>
<reference evidence="1 2" key="1">
    <citation type="submission" date="2014-04" db="EMBL/GenBank/DDBJ databases">
        <authorList>
            <consortium name="DOE Joint Genome Institute"/>
            <person name="Kuo A."/>
            <person name="Kohler A."/>
            <person name="Jargeat P."/>
            <person name="Nagy L.G."/>
            <person name="Floudas D."/>
            <person name="Copeland A."/>
            <person name="Barry K.W."/>
            <person name="Cichocki N."/>
            <person name="Veneault-Fourrey C."/>
            <person name="LaButti K."/>
            <person name="Lindquist E.A."/>
            <person name="Lipzen A."/>
            <person name="Lundell T."/>
            <person name="Morin E."/>
            <person name="Murat C."/>
            <person name="Sun H."/>
            <person name="Tunlid A."/>
            <person name="Henrissat B."/>
            <person name="Grigoriev I.V."/>
            <person name="Hibbett D.S."/>
            <person name="Martin F."/>
            <person name="Nordberg H.P."/>
            <person name="Cantor M.N."/>
            <person name="Hua S.X."/>
        </authorList>
    </citation>
    <scope>NUCLEOTIDE SEQUENCE [LARGE SCALE GENOMIC DNA]</scope>
    <source>
        <strain evidence="1 2">Ve08.2h10</strain>
    </source>
</reference>
<dbReference type="AlphaFoldDB" id="A0A0D0D3K6"/>
<reference evidence="2" key="2">
    <citation type="submission" date="2015-01" db="EMBL/GenBank/DDBJ databases">
        <title>Evolutionary Origins and Diversification of the Mycorrhizal Mutualists.</title>
        <authorList>
            <consortium name="DOE Joint Genome Institute"/>
            <consortium name="Mycorrhizal Genomics Consortium"/>
            <person name="Kohler A."/>
            <person name="Kuo A."/>
            <person name="Nagy L.G."/>
            <person name="Floudas D."/>
            <person name="Copeland A."/>
            <person name="Barry K.W."/>
            <person name="Cichocki N."/>
            <person name="Veneault-Fourrey C."/>
            <person name="LaButti K."/>
            <person name="Lindquist E.A."/>
            <person name="Lipzen A."/>
            <person name="Lundell T."/>
            <person name="Morin E."/>
            <person name="Murat C."/>
            <person name="Riley R."/>
            <person name="Ohm R."/>
            <person name="Sun H."/>
            <person name="Tunlid A."/>
            <person name="Henrissat B."/>
            <person name="Grigoriev I.V."/>
            <person name="Hibbett D.S."/>
            <person name="Martin F."/>
        </authorList>
    </citation>
    <scope>NUCLEOTIDE SEQUENCE [LARGE SCALE GENOMIC DNA]</scope>
    <source>
        <strain evidence="2">Ve08.2h10</strain>
    </source>
</reference>
<feature type="non-terminal residue" evidence="1">
    <location>
        <position position="1"/>
    </location>
</feature>
<organism evidence="1 2">
    <name type="scientific">Paxillus rubicundulus Ve08.2h10</name>
    <dbReference type="NCBI Taxonomy" id="930991"/>
    <lineage>
        <taxon>Eukaryota</taxon>
        <taxon>Fungi</taxon>
        <taxon>Dikarya</taxon>
        <taxon>Basidiomycota</taxon>
        <taxon>Agaricomycotina</taxon>
        <taxon>Agaricomycetes</taxon>
        <taxon>Agaricomycetidae</taxon>
        <taxon>Boletales</taxon>
        <taxon>Paxilineae</taxon>
        <taxon>Paxillaceae</taxon>
        <taxon>Paxillus</taxon>
    </lineage>
</organism>
<proteinExistence type="predicted"/>
<accession>A0A0D0D3K6</accession>
<evidence type="ECO:0000313" key="1">
    <source>
        <dbReference type="EMBL" id="KIK74519.1"/>
    </source>
</evidence>
<dbReference type="InParanoid" id="A0A0D0D3K6"/>
<dbReference type="HOGENOM" id="CLU_039070_6_0_1"/>
<protein>
    <submittedName>
        <fullName evidence="1">Uncharacterized protein</fullName>
    </submittedName>
</protein>
<sequence length="56" mass="6413">RLDYLPGTVIAFSSKILICGVGEMDRDRACIAWYMQGKVHWEMNIGECGYCRLDDL</sequence>
<dbReference type="EMBL" id="KN828791">
    <property type="protein sequence ID" value="KIK74519.1"/>
    <property type="molecule type" value="Genomic_DNA"/>
</dbReference>